<keyword evidence="1" id="KW-0732">Signal</keyword>
<dbReference type="AlphaFoldDB" id="A0A9P3CTX6"/>
<dbReference type="InterPro" id="IPR011050">
    <property type="entry name" value="Pectin_lyase_fold/virulence"/>
</dbReference>
<evidence type="ECO:0000313" key="3">
    <source>
        <dbReference type="Proteomes" id="UP000825890"/>
    </source>
</evidence>
<dbReference type="OrthoDB" id="3488255at2759"/>
<dbReference type="EMBL" id="BOLY01000008">
    <property type="protein sequence ID" value="GIZ48863.1"/>
    <property type="molecule type" value="Genomic_DNA"/>
</dbReference>
<accession>A0A9P3CTX6</accession>
<dbReference type="Gene3D" id="2.160.20.10">
    <property type="entry name" value="Single-stranded right-handed beta-helix, Pectin lyase-like"/>
    <property type="match status" value="1"/>
</dbReference>
<protein>
    <recommendedName>
        <fullName evidence="4">Right handed beta helix domain-containing protein</fullName>
    </recommendedName>
</protein>
<evidence type="ECO:0008006" key="4">
    <source>
        <dbReference type="Google" id="ProtNLM"/>
    </source>
</evidence>
<feature type="chain" id="PRO_5040443685" description="Right handed beta helix domain-containing protein" evidence="1">
    <location>
        <begin position="19"/>
        <end position="353"/>
    </location>
</feature>
<evidence type="ECO:0000256" key="1">
    <source>
        <dbReference type="SAM" id="SignalP"/>
    </source>
</evidence>
<dbReference type="RefSeq" id="XP_044663350.1">
    <property type="nucleotide sequence ID" value="XM_044807415.1"/>
</dbReference>
<dbReference type="GeneID" id="68297482"/>
<dbReference type="Proteomes" id="UP000825890">
    <property type="component" value="Unassembled WGS sequence"/>
</dbReference>
<feature type="signal peptide" evidence="1">
    <location>
        <begin position="1"/>
        <end position="18"/>
    </location>
</feature>
<evidence type="ECO:0000313" key="2">
    <source>
        <dbReference type="EMBL" id="GIZ48863.1"/>
    </source>
</evidence>
<organism evidence="2 3">
    <name type="scientific">Cercospora kikuchii</name>
    <dbReference type="NCBI Taxonomy" id="84275"/>
    <lineage>
        <taxon>Eukaryota</taxon>
        <taxon>Fungi</taxon>
        <taxon>Dikarya</taxon>
        <taxon>Ascomycota</taxon>
        <taxon>Pezizomycotina</taxon>
        <taxon>Dothideomycetes</taxon>
        <taxon>Dothideomycetidae</taxon>
        <taxon>Mycosphaerellales</taxon>
        <taxon>Mycosphaerellaceae</taxon>
        <taxon>Cercospora</taxon>
    </lineage>
</organism>
<sequence length="353" mass="36949">MKVTFFTIVALLASGIEAGKPRTRYVKARQSIQKAIDAASPGDCIHVAKGTYNEQLLIKKDGITLIGHDAQLAPPSSFKTNPCTGVMGPDSQAGICIAGKGIVLDEFIGIEHRKVRSVQRPVKGVSVSGFKVRDFIGANILVLGAEETRIEGNKLENGGIYGFLAAGSKKTTITNNKIKMPSTLGFIALCVDDFRDAQATGNHLSTYGIGLCVQTNGAQLRKNFITNSCAGAFVDPFTDGAVLSENTIEKPFANCPNGTVGIIIDGATNTKVTKNIVKDQVAAAGLVIVDDPCTAGGLACSTRPGQAAIASNNVAKENVFENNAFDIFINSTGTGNVAVRNQCTSPPDLCAAN</sequence>
<reference evidence="2 3" key="1">
    <citation type="submission" date="2021-01" db="EMBL/GenBank/DDBJ databases">
        <title>Cercospora kikuchii MAFF 305040 whole genome shotgun sequence.</title>
        <authorList>
            <person name="Kashiwa T."/>
            <person name="Suzuki T."/>
        </authorList>
    </citation>
    <scope>NUCLEOTIDE SEQUENCE [LARGE SCALE GENOMIC DNA]</scope>
    <source>
        <strain evidence="2 3">MAFF 305040</strain>
    </source>
</reference>
<proteinExistence type="predicted"/>
<keyword evidence="3" id="KW-1185">Reference proteome</keyword>
<name>A0A9P3CTX6_9PEZI</name>
<dbReference type="InterPro" id="IPR012334">
    <property type="entry name" value="Pectin_lyas_fold"/>
</dbReference>
<gene>
    <name evidence="2" type="ORF">CKM354_001190700</name>
</gene>
<comment type="caution">
    <text evidence="2">The sequence shown here is derived from an EMBL/GenBank/DDBJ whole genome shotgun (WGS) entry which is preliminary data.</text>
</comment>
<dbReference type="SUPFAM" id="SSF51126">
    <property type="entry name" value="Pectin lyase-like"/>
    <property type="match status" value="1"/>
</dbReference>